<gene>
    <name evidence="1" type="ORF">V6E02_03720</name>
</gene>
<comment type="caution">
    <text evidence="1">The sequence shown here is derived from an EMBL/GenBank/DDBJ whole genome shotgun (WGS) entry which is preliminary data.</text>
</comment>
<keyword evidence="2" id="KW-1185">Reference proteome</keyword>
<name>A0ABV0ECC9_9BURK</name>
<protein>
    <submittedName>
        <fullName evidence="1">DUF1853 family protein</fullName>
    </submittedName>
</protein>
<evidence type="ECO:0000313" key="2">
    <source>
        <dbReference type="Proteomes" id="UP001482231"/>
    </source>
</evidence>
<reference evidence="1 2" key="1">
    <citation type="submission" date="2024-02" db="EMBL/GenBank/DDBJ databases">
        <title>New thermophilic sulfur-oxidizing bacteria from a hot springs of the Uzon caldera (Kamchatka, Russia).</title>
        <authorList>
            <person name="Dukat A.M."/>
            <person name="Elcheninov A.G."/>
            <person name="Frolov E.N."/>
        </authorList>
    </citation>
    <scope>NUCLEOTIDE SEQUENCE [LARGE SCALE GENOMIC DNA]</scope>
    <source>
        <strain evidence="1 2">AK1</strain>
    </source>
</reference>
<dbReference type="InterPro" id="IPR015003">
    <property type="entry name" value="DUF1853"/>
</dbReference>
<proteinExistence type="predicted"/>
<accession>A0ABV0ECC9</accession>
<dbReference type="Proteomes" id="UP001482231">
    <property type="component" value="Unassembled WGS sequence"/>
</dbReference>
<dbReference type="RefSeq" id="WP_347307290.1">
    <property type="nucleotide sequence ID" value="NZ_JBAJEX010000002.1"/>
</dbReference>
<dbReference type="Pfam" id="PF08907">
    <property type="entry name" value="DUF1853"/>
    <property type="match status" value="1"/>
</dbReference>
<organism evidence="1 2">
    <name type="scientific">Thiobacter aerophilum</name>
    <dbReference type="NCBI Taxonomy" id="3121275"/>
    <lineage>
        <taxon>Bacteria</taxon>
        <taxon>Pseudomonadati</taxon>
        <taxon>Pseudomonadota</taxon>
        <taxon>Betaproteobacteria</taxon>
        <taxon>Burkholderiales</taxon>
        <taxon>Thiobacteraceae</taxon>
        <taxon>Thiobacter</taxon>
    </lineage>
</organism>
<sequence length="310" mass="34274">MSAFAPLDVQLTHPAVRDLAWAIASPGLLAADHPHAAAVVPDAFCAKEVAELSQLLHSLDRDPAPLTKWLESHHSHRLGEYFERLVAFWLTHAGAQELRVGFAVRDAGRVLGEFDLLFRHPKLGGLVHWEVAVKFYLLMEPAAGLKGFLGPDCADRLVDKLDHLFGHQLLLAHTPAGRAALGGAQPRAQALVKGWLFFPLDASRPRLPELSPAAPSGWWLRYGTRELPRPAEGERRWKVLPRLQWLAPALGQEGERTLFEGDHLEHVLATHFARARTPLLVARLAPVANGLWREDSRGFVVSPDWPSAPP</sequence>
<evidence type="ECO:0000313" key="1">
    <source>
        <dbReference type="EMBL" id="MEO1766321.1"/>
    </source>
</evidence>
<dbReference type="EMBL" id="JBAJEX010000002">
    <property type="protein sequence ID" value="MEO1766321.1"/>
    <property type="molecule type" value="Genomic_DNA"/>
</dbReference>